<dbReference type="AlphaFoldDB" id="A0A9R1XF02"/>
<comment type="caution">
    <text evidence="2">The sequence shown here is derived from an EMBL/GenBank/DDBJ whole genome shotgun (WGS) entry which is preliminary data.</text>
</comment>
<feature type="region of interest" description="Disordered" evidence="1">
    <location>
        <begin position="1"/>
        <end position="50"/>
    </location>
</feature>
<gene>
    <name evidence="2" type="ORF">LSAT_V11C500230170</name>
</gene>
<accession>A0A9R1XF02</accession>
<feature type="compositionally biased region" description="Polar residues" evidence="1">
    <location>
        <begin position="188"/>
        <end position="202"/>
    </location>
</feature>
<evidence type="ECO:0000313" key="2">
    <source>
        <dbReference type="EMBL" id="KAJ0205637.1"/>
    </source>
</evidence>
<reference evidence="2 3" key="1">
    <citation type="journal article" date="2017" name="Nat. Commun.">
        <title>Genome assembly with in vitro proximity ligation data and whole-genome triplication in lettuce.</title>
        <authorList>
            <person name="Reyes-Chin-Wo S."/>
            <person name="Wang Z."/>
            <person name="Yang X."/>
            <person name="Kozik A."/>
            <person name="Arikit S."/>
            <person name="Song C."/>
            <person name="Xia L."/>
            <person name="Froenicke L."/>
            <person name="Lavelle D.O."/>
            <person name="Truco M.J."/>
            <person name="Xia R."/>
            <person name="Zhu S."/>
            <person name="Xu C."/>
            <person name="Xu H."/>
            <person name="Xu X."/>
            <person name="Cox K."/>
            <person name="Korf I."/>
            <person name="Meyers B.C."/>
            <person name="Michelmore R.W."/>
        </authorList>
    </citation>
    <scope>NUCLEOTIDE SEQUENCE [LARGE SCALE GENOMIC DNA]</scope>
    <source>
        <strain evidence="3">cv. Salinas</strain>
        <tissue evidence="2">Seedlings</tissue>
    </source>
</reference>
<evidence type="ECO:0000256" key="1">
    <source>
        <dbReference type="SAM" id="MobiDB-lite"/>
    </source>
</evidence>
<feature type="region of interest" description="Disordered" evidence="1">
    <location>
        <begin position="152"/>
        <end position="176"/>
    </location>
</feature>
<name>A0A9R1XF02_LACSA</name>
<feature type="region of interest" description="Disordered" evidence="1">
    <location>
        <begin position="188"/>
        <end position="223"/>
    </location>
</feature>
<organism evidence="2 3">
    <name type="scientific">Lactuca sativa</name>
    <name type="common">Garden lettuce</name>
    <dbReference type="NCBI Taxonomy" id="4236"/>
    <lineage>
        <taxon>Eukaryota</taxon>
        <taxon>Viridiplantae</taxon>
        <taxon>Streptophyta</taxon>
        <taxon>Embryophyta</taxon>
        <taxon>Tracheophyta</taxon>
        <taxon>Spermatophyta</taxon>
        <taxon>Magnoliopsida</taxon>
        <taxon>eudicotyledons</taxon>
        <taxon>Gunneridae</taxon>
        <taxon>Pentapetalae</taxon>
        <taxon>asterids</taxon>
        <taxon>campanulids</taxon>
        <taxon>Asterales</taxon>
        <taxon>Asteraceae</taxon>
        <taxon>Cichorioideae</taxon>
        <taxon>Cichorieae</taxon>
        <taxon>Lactucinae</taxon>
        <taxon>Lactuca</taxon>
    </lineage>
</organism>
<evidence type="ECO:0000313" key="3">
    <source>
        <dbReference type="Proteomes" id="UP000235145"/>
    </source>
</evidence>
<feature type="compositionally biased region" description="Basic and acidic residues" evidence="1">
    <location>
        <begin position="27"/>
        <end position="37"/>
    </location>
</feature>
<dbReference type="Proteomes" id="UP000235145">
    <property type="component" value="Unassembled WGS sequence"/>
</dbReference>
<proteinExistence type="predicted"/>
<dbReference type="EMBL" id="NBSK02000005">
    <property type="protein sequence ID" value="KAJ0205637.1"/>
    <property type="molecule type" value="Genomic_DNA"/>
</dbReference>
<feature type="compositionally biased region" description="Low complexity" evidence="1">
    <location>
        <begin position="156"/>
        <end position="170"/>
    </location>
</feature>
<keyword evidence="3" id="KW-1185">Reference proteome</keyword>
<feature type="compositionally biased region" description="Polar residues" evidence="1">
    <location>
        <begin position="209"/>
        <end position="222"/>
    </location>
</feature>
<protein>
    <submittedName>
        <fullName evidence="2">Uncharacterized protein</fullName>
    </submittedName>
</protein>
<sequence length="236" mass="25717">MESEDNFHLAFEPEIEEVHDSPSAAVAEEHDHQKEDETLSAQEDDDDDRYDDIELLNEIDFTGINDDIPTNIEFDLDDEEFGPFPGIPNNCPNKVDEVASSATKTRDEGDILKILLSTSKPLEVTSSQGDVTSEIPPFVSSISTFAPIIPDSTHPQSSQSSMETSQSFTSLEVPTMGSDPQVLSTITVTTAYSPPKQSNEGSSIMFETGGSSSIPEYSPTRSSLDEASIRLVKHLA</sequence>